<dbReference type="Pfam" id="PF10977">
    <property type="entry name" value="DUF2797"/>
    <property type="match status" value="1"/>
</dbReference>
<protein>
    <recommendedName>
        <fullName evidence="3">DUF2797 domain-containing protein</fullName>
    </recommendedName>
</protein>
<reference evidence="1 2" key="1">
    <citation type="submission" date="2016-11" db="EMBL/GenBank/DDBJ databases">
        <authorList>
            <person name="Jaros S."/>
            <person name="Januszkiewicz K."/>
            <person name="Wedrychowicz H."/>
        </authorList>
    </citation>
    <scope>NUCLEOTIDE SEQUENCE [LARGE SCALE GENOMIC DNA]</scope>
    <source>
        <strain evidence="1 2">DSM 27063</strain>
    </source>
</reference>
<proteinExistence type="predicted"/>
<gene>
    <name evidence="1" type="ORF">SAMN05444280_11644</name>
</gene>
<dbReference type="InterPro" id="IPR021246">
    <property type="entry name" value="DUF2797"/>
</dbReference>
<dbReference type="EMBL" id="FQZE01000016">
    <property type="protein sequence ID" value="SHJ32111.1"/>
    <property type="molecule type" value="Genomic_DNA"/>
</dbReference>
<dbReference type="AlphaFoldDB" id="A0A1M6ICD9"/>
<evidence type="ECO:0008006" key="3">
    <source>
        <dbReference type="Google" id="ProtNLM"/>
    </source>
</evidence>
<evidence type="ECO:0000313" key="1">
    <source>
        <dbReference type="EMBL" id="SHJ32111.1"/>
    </source>
</evidence>
<keyword evidence="2" id="KW-1185">Reference proteome</keyword>
<dbReference type="Proteomes" id="UP000184050">
    <property type="component" value="Unassembled WGS sequence"/>
</dbReference>
<evidence type="ECO:0000313" key="2">
    <source>
        <dbReference type="Proteomes" id="UP000184050"/>
    </source>
</evidence>
<sequence length="268" mass="30534">MAQYKGNILKMRTELASSVNYFLPVGDEKIEMNALIGKEISMHFTGQINCISCGKVTKRSFNQGFCYNCLQTAPEASESVVRPELSKSQFGIARDMEWAKKHDLIEHVVYFAVASELKIGVTRNHQIPTRWIDQGASFAIEIARTPNRHIAGVMEVFLKKHFTDRTNWQAMLKNKVAENIDLAEEKRKVRKLLPLELQNYLTETNDVTSIEYPVLEYPSKVKSLSFDKTPDISGVLKGIKGQYLIFENNTALNIRKHNGYFLEIESPS</sequence>
<name>A0A1M6ICD9_9BACT</name>
<dbReference type="OrthoDB" id="9775734at2"/>
<accession>A0A1M6ICD9</accession>
<organism evidence="1 2">
    <name type="scientific">Tangfeifania diversioriginum</name>
    <dbReference type="NCBI Taxonomy" id="1168035"/>
    <lineage>
        <taxon>Bacteria</taxon>
        <taxon>Pseudomonadati</taxon>
        <taxon>Bacteroidota</taxon>
        <taxon>Bacteroidia</taxon>
        <taxon>Marinilabiliales</taxon>
        <taxon>Prolixibacteraceae</taxon>
        <taxon>Tangfeifania</taxon>
    </lineage>
</organism>
<dbReference type="STRING" id="1168035.SAMN05444280_11644"/>
<dbReference type="RefSeq" id="WP_073169460.1">
    <property type="nucleotide sequence ID" value="NZ_FQZE01000016.1"/>
</dbReference>